<reference evidence="4" key="1">
    <citation type="journal article" date="2022" name="BMC Genomics">
        <title>Genome sequence of the entomopathogenic Serratia entomophila isolate 626 and characterisation of the species specific itaconate degradation pathway.</title>
        <authorList>
            <person name="Vaughan A.L."/>
            <person name="Altermann E."/>
            <person name="Glare T.R."/>
            <person name="Hurst M.R.H."/>
        </authorList>
    </citation>
    <scope>NUCLEOTIDE SEQUENCE</scope>
    <source>
        <strain evidence="4">626</strain>
    </source>
</reference>
<dbReference type="Gene3D" id="2.60.40.1620">
    <property type="entry name" value="Lipoprotein YajI-like"/>
    <property type="match status" value="1"/>
</dbReference>
<dbReference type="RefSeq" id="WP_252961496.1">
    <property type="nucleotide sequence ID" value="NZ_CAMIPH010000013.1"/>
</dbReference>
<evidence type="ECO:0000256" key="1">
    <source>
        <dbReference type="SAM" id="Coils"/>
    </source>
</evidence>
<feature type="signal peptide" evidence="2">
    <location>
        <begin position="1"/>
        <end position="21"/>
    </location>
</feature>
<evidence type="ECO:0000259" key="3">
    <source>
        <dbReference type="Pfam" id="PF11622"/>
    </source>
</evidence>
<organism evidence="4 5">
    <name type="scientific">Serratia entomophila</name>
    <dbReference type="NCBI Taxonomy" id="42906"/>
    <lineage>
        <taxon>Bacteria</taxon>
        <taxon>Pseudomonadati</taxon>
        <taxon>Pseudomonadota</taxon>
        <taxon>Gammaproteobacteria</taxon>
        <taxon>Enterobacterales</taxon>
        <taxon>Yersiniaceae</taxon>
        <taxon>Serratia</taxon>
    </lineage>
</organism>
<evidence type="ECO:0000313" key="4">
    <source>
        <dbReference type="EMBL" id="USV01919.1"/>
    </source>
</evidence>
<keyword evidence="1" id="KW-0175">Coiled coil</keyword>
<name>A0ABY5CUU3_9GAMM</name>
<keyword evidence="5" id="KW-1185">Reference proteome</keyword>
<dbReference type="InterPro" id="IPR037125">
    <property type="entry name" value="YajI-like_sf"/>
</dbReference>
<dbReference type="Pfam" id="PF11622">
    <property type="entry name" value="DUF3251"/>
    <property type="match status" value="1"/>
</dbReference>
<protein>
    <submittedName>
        <fullName evidence="4">DUF3251 domain-containing protein</fullName>
    </submittedName>
</protein>
<gene>
    <name evidence="4" type="ORF">KFQ06_05175</name>
</gene>
<sequence length="186" mass="19733">MTTSYPKVCLLAAAVLLAGCAQDPEAPTLRHQVVELSQKVNRLTNQAAALEQQNQLNQRSDSGVYLLPAANTAARLQSSLGELSVSLSNIRSEANGTQAQLHVRILSQATLPAFKAVVDWGQLDAATGKPLEAEALSQPIASADSLLPKSGQTFELRFSGLTPDQLGFVRLHSVVPTAQPAVVQQN</sequence>
<keyword evidence="2" id="KW-0732">Signal</keyword>
<evidence type="ECO:0000313" key="5">
    <source>
        <dbReference type="Proteomes" id="UP001056873"/>
    </source>
</evidence>
<dbReference type="InterPro" id="IPR021658">
    <property type="entry name" value="DUF3251"/>
</dbReference>
<dbReference type="NCBIfam" id="NF008575">
    <property type="entry name" value="PRK11530.1"/>
    <property type="match status" value="1"/>
</dbReference>
<proteinExistence type="predicted"/>
<accession>A0ABY5CUU3</accession>
<dbReference type="Proteomes" id="UP001056873">
    <property type="component" value="Chromosome"/>
</dbReference>
<dbReference type="PROSITE" id="PS51257">
    <property type="entry name" value="PROKAR_LIPOPROTEIN"/>
    <property type="match status" value="1"/>
</dbReference>
<dbReference type="EMBL" id="CP074347">
    <property type="protein sequence ID" value="USV01919.1"/>
    <property type="molecule type" value="Genomic_DNA"/>
</dbReference>
<feature type="domain" description="DUF3251" evidence="3">
    <location>
        <begin position="20"/>
        <end position="177"/>
    </location>
</feature>
<feature type="coiled-coil region" evidence="1">
    <location>
        <begin position="33"/>
        <end position="60"/>
    </location>
</feature>
<evidence type="ECO:0000256" key="2">
    <source>
        <dbReference type="SAM" id="SignalP"/>
    </source>
</evidence>
<feature type="chain" id="PRO_5046682582" evidence="2">
    <location>
        <begin position="22"/>
        <end position="186"/>
    </location>
</feature>